<dbReference type="SUPFAM" id="SSF75304">
    <property type="entry name" value="Amidase signature (AS) enzymes"/>
    <property type="match status" value="1"/>
</dbReference>
<proteinExistence type="predicted"/>
<evidence type="ECO:0000313" key="3">
    <source>
        <dbReference type="Proteomes" id="UP000064921"/>
    </source>
</evidence>
<gene>
    <name evidence="2" type="ORF">APZ00_18280</name>
</gene>
<feature type="domain" description="Amidase" evidence="1">
    <location>
        <begin position="35"/>
        <end position="464"/>
    </location>
</feature>
<keyword evidence="3" id="KW-1185">Reference proteome</keyword>
<dbReference type="PIRSF" id="PIRSF001221">
    <property type="entry name" value="Amidase_fungi"/>
    <property type="match status" value="1"/>
</dbReference>
<dbReference type="InterPro" id="IPR023631">
    <property type="entry name" value="Amidase_dom"/>
</dbReference>
<organism evidence="2 3">
    <name type="scientific">Pannonibacter phragmitetus</name>
    <dbReference type="NCBI Taxonomy" id="121719"/>
    <lineage>
        <taxon>Bacteria</taxon>
        <taxon>Pseudomonadati</taxon>
        <taxon>Pseudomonadota</taxon>
        <taxon>Alphaproteobacteria</taxon>
        <taxon>Hyphomicrobiales</taxon>
        <taxon>Stappiaceae</taxon>
        <taxon>Pannonibacter</taxon>
    </lineage>
</organism>
<dbReference type="AlphaFoldDB" id="A0A0U2W8H0"/>
<dbReference type="Proteomes" id="UP000064921">
    <property type="component" value="Chromosome"/>
</dbReference>
<dbReference type="STRING" id="121719.APZ00_18280"/>
<sequence>MSAAARPLSTATDPADLGAVEARQMMVRRQLSAAELAQACIRRVEAVDHAVNALVARDFDAVLKDAKVADEALARGDVLGPLHGLPFGVKDMIDVKGLPTTFGSELFAKNIAAKDDAIVAAMRAAGAIPLGKTNNPEWSAGGNTRNRVYGVTANPHDVTRSCAGSSGGSAVALACGYAPLTTGSDTGGSLRNPAAFCGTVGFRPSPGVVPGDTRSIGLIPMSTSGPMARSVTDAGLMLSILARADRKDPYTTVINGRTPWDAQSFAALPRRDLSSLKVAITEDYGFAPVEGLVRDHFRKAVKALLPLFGRADEATPDCAHADRIFSVLRGVLFVSTHGKRVDEFPDLVGPNVTENVREGRSFSGEDVATALTQQGAYYQRWQAFFEDWDVLISPAVCISPRDWHELYPTEIDGKPTLSYYHWLAMAYASTIAGHPSITIPCGFDSNGMPFGLQIVGKRHDDLGVLAVAAELEAVIAGIPDLVPHGPDLAALKAAPRLSEADGFLSL</sequence>
<evidence type="ECO:0000313" key="2">
    <source>
        <dbReference type="EMBL" id="ALV28762.1"/>
    </source>
</evidence>
<dbReference type="PANTHER" id="PTHR11895">
    <property type="entry name" value="TRANSAMIDASE"/>
    <property type="match status" value="1"/>
</dbReference>
<reference evidence="2 3" key="1">
    <citation type="submission" date="2015-10" db="EMBL/GenBank/DDBJ databases">
        <title>The world's first case of liver abscess caused by Pannonibacter phragmitetus.</title>
        <authorList>
            <person name="Ming D."/>
            <person name="Wang M."/>
            <person name="Zhou Y."/>
            <person name="Jiang T."/>
            <person name="Hu S."/>
        </authorList>
    </citation>
    <scope>NUCLEOTIDE SEQUENCE [LARGE SCALE GENOMIC DNA]</scope>
    <source>
        <strain evidence="2 3">31801</strain>
    </source>
</reference>
<dbReference type="EMBL" id="CP013068">
    <property type="protein sequence ID" value="ALV28762.1"/>
    <property type="molecule type" value="Genomic_DNA"/>
</dbReference>
<name>A0A0U2W8H0_9HYPH</name>
<dbReference type="InterPro" id="IPR036928">
    <property type="entry name" value="AS_sf"/>
</dbReference>
<dbReference type="GO" id="GO:0003824">
    <property type="term" value="F:catalytic activity"/>
    <property type="evidence" value="ECO:0007669"/>
    <property type="project" value="InterPro"/>
</dbReference>
<dbReference type="KEGG" id="pphr:APZ00_18280"/>
<dbReference type="PANTHER" id="PTHR11895:SF76">
    <property type="entry name" value="INDOLEACETAMIDE HYDROLASE"/>
    <property type="match status" value="1"/>
</dbReference>
<dbReference type="eggNOG" id="COG0154">
    <property type="taxonomic scope" value="Bacteria"/>
</dbReference>
<dbReference type="RefSeq" id="WP_058899775.1">
    <property type="nucleotide sequence ID" value="NZ_CP013068.1"/>
</dbReference>
<protein>
    <submittedName>
        <fullName evidence="2">Amidase</fullName>
    </submittedName>
</protein>
<accession>A0A0U2W8H0</accession>
<dbReference type="Gene3D" id="3.90.1300.10">
    <property type="entry name" value="Amidase signature (AS) domain"/>
    <property type="match status" value="1"/>
</dbReference>
<dbReference type="Pfam" id="PF01425">
    <property type="entry name" value="Amidase"/>
    <property type="match status" value="1"/>
</dbReference>
<dbReference type="InterPro" id="IPR000120">
    <property type="entry name" value="Amidase"/>
</dbReference>
<evidence type="ECO:0000259" key="1">
    <source>
        <dbReference type="Pfam" id="PF01425"/>
    </source>
</evidence>